<evidence type="ECO:0000256" key="1">
    <source>
        <dbReference type="SAM" id="SignalP"/>
    </source>
</evidence>
<accession>A0A1B2AE64</accession>
<keyword evidence="1" id="KW-0732">Signal</keyword>
<dbReference type="OrthoDB" id="7510657at2"/>
<gene>
    <name evidence="2" type="ORF">A6F68_01925</name>
</gene>
<dbReference type="KEGG" id="ado:A6F68_01925"/>
<keyword evidence="3" id="KW-1185">Reference proteome</keyword>
<evidence type="ECO:0000313" key="3">
    <source>
        <dbReference type="Proteomes" id="UP000092932"/>
    </source>
</evidence>
<reference evidence="2 3" key="1">
    <citation type="submission" date="2016-07" db="EMBL/GenBank/DDBJ databases">
        <title>Complete genome sequence of Altererythrobacter dongtanensis KCTC 22672, a type strain with esterase isolated from tidal flat.</title>
        <authorList>
            <person name="Cheng H."/>
            <person name="Wu Y.-H."/>
            <person name="Zhou P."/>
            <person name="Huo Y.-Y."/>
            <person name="Wang C.-S."/>
            <person name="Xu X.-W."/>
        </authorList>
    </citation>
    <scope>NUCLEOTIDE SEQUENCE [LARGE SCALE GENOMIC DNA]</scope>
    <source>
        <strain evidence="2 3">KCTC 22672</strain>
    </source>
</reference>
<name>A0A1B2AE64_9SPHN</name>
<proteinExistence type="predicted"/>
<organism evidence="2 3">
    <name type="scientific">Tsuneonella dongtanensis</name>
    <dbReference type="NCBI Taxonomy" id="692370"/>
    <lineage>
        <taxon>Bacteria</taxon>
        <taxon>Pseudomonadati</taxon>
        <taxon>Pseudomonadota</taxon>
        <taxon>Alphaproteobacteria</taxon>
        <taxon>Sphingomonadales</taxon>
        <taxon>Erythrobacteraceae</taxon>
        <taxon>Tsuneonella</taxon>
    </lineage>
</organism>
<dbReference type="RefSeq" id="WP_067679125.1">
    <property type="nucleotide sequence ID" value="NZ_CP016591.1"/>
</dbReference>
<feature type="signal peptide" evidence="1">
    <location>
        <begin position="1"/>
        <end position="24"/>
    </location>
</feature>
<dbReference type="STRING" id="692370.A6F68_01925"/>
<protein>
    <submittedName>
        <fullName evidence="2">Uncharacterized protein</fullName>
    </submittedName>
</protein>
<dbReference type="Proteomes" id="UP000092932">
    <property type="component" value="Chromosome"/>
</dbReference>
<dbReference type="EMBL" id="CP016591">
    <property type="protein sequence ID" value="ANY20434.1"/>
    <property type="molecule type" value="Genomic_DNA"/>
</dbReference>
<dbReference type="AlphaFoldDB" id="A0A1B2AE64"/>
<evidence type="ECO:0000313" key="2">
    <source>
        <dbReference type="EMBL" id="ANY20434.1"/>
    </source>
</evidence>
<sequence>MLRRILACLAILTGLTTVGTPAQARMMAVMSQSVVEGAQSAPGNPVTACDRRQQRQELRSKVATLPPCKPPKPVVIVIPTIQLGPDRALE</sequence>
<feature type="chain" id="PRO_5008534096" evidence="1">
    <location>
        <begin position="25"/>
        <end position="90"/>
    </location>
</feature>